<evidence type="ECO:0000313" key="3">
    <source>
        <dbReference type="RefSeq" id="XP_040491385.1"/>
    </source>
</evidence>
<name>A0A8M1GHN4_URSMA</name>
<dbReference type="Proteomes" id="UP000261680">
    <property type="component" value="Unplaced"/>
</dbReference>
<evidence type="ECO:0000313" key="2">
    <source>
        <dbReference type="RefSeq" id="XP_040491384.1"/>
    </source>
</evidence>
<protein>
    <submittedName>
        <fullName evidence="2 3">Uncharacterized protein LOC121103828 isoform X2</fullName>
    </submittedName>
</protein>
<organism evidence="1 2">
    <name type="scientific">Ursus maritimus</name>
    <name type="common">Polar bear</name>
    <name type="synonym">Thalarctos maritimus</name>
    <dbReference type="NCBI Taxonomy" id="29073"/>
    <lineage>
        <taxon>Eukaryota</taxon>
        <taxon>Metazoa</taxon>
        <taxon>Chordata</taxon>
        <taxon>Craniata</taxon>
        <taxon>Vertebrata</taxon>
        <taxon>Euteleostomi</taxon>
        <taxon>Mammalia</taxon>
        <taxon>Eutheria</taxon>
        <taxon>Laurasiatheria</taxon>
        <taxon>Carnivora</taxon>
        <taxon>Caniformia</taxon>
        <taxon>Ursidae</taxon>
        <taxon>Ursus</taxon>
    </lineage>
</organism>
<gene>
    <name evidence="2 3" type="primary">LOC121103828</name>
</gene>
<proteinExistence type="predicted"/>
<evidence type="ECO:0000313" key="1">
    <source>
        <dbReference type="Proteomes" id="UP000261680"/>
    </source>
</evidence>
<reference evidence="2 3" key="1">
    <citation type="submission" date="2025-04" db="UniProtKB">
        <authorList>
            <consortium name="RefSeq"/>
        </authorList>
    </citation>
    <scope>IDENTIFICATION</scope>
    <source>
        <tissue evidence="2 3">Whole blood</tissue>
    </source>
</reference>
<sequence>MCWFPTTTTTKALFGTPAEGPAAQVDPDTHWSYHRPHRSTILPFLHLYPNSLAFGRYLGFCRCAGLDRGQERQSGKCLPSAHCRPQRILQKSRADAPLPTRVHVSEEDISLPIVGHYGL</sequence>
<dbReference type="GeneID" id="121103828"/>
<accession>A0A8M1GHN4</accession>
<dbReference type="AlphaFoldDB" id="A0A8M1GHN4"/>
<dbReference type="RefSeq" id="XP_040491385.1">
    <property type="nucleotide sequence ID" value="XM_040635451.1"/>
</dbReference>
<keyword evidence="1" id="KW-1185">Reference proteome</keyword>
<dbReference type="RefSeq" id="XP_040491384.1">
    <property type="nucleotide sequence ID" value="XM_040635450.1"/>
</dbReference>